<organism evidence="2 3">
    <name type="scientific">Acidaminococcus intestini</name>
    <dbReference type="NCBI Taxonomy" id="187327"/>
    <lineage>
        <taxon>Bacteria</taxon>
        <taxon>Bacillati</taxon>
        <taxon>Bacillota</taxon>
        <taxon>Negativicutes</taxon>
        <taxon>Acidaminococcales</taxon>
        <taxon>Acidaminococcaceae</taxon>
        <taxon>Acidaminococcus</taxon>
    </lineage>
</organism>
<evidence type="ECO:0000259" key="1">
    <source>
        <dbReference type="Pfam" id="PF01610"/>
    </source>
</evidence>
<protein>
    <submittedName>
        <fullName evidence="2">Transposase</fullName>
    </submittedName>
</protein>
<dbReference type="AlphaFoldDB" id="A0A943EEP2"/>
<dbReference type="Pfam" id="PF01610">
    <property type="entry name" value="DDE_Tnp_ISL3"/>
    <property type="match status" value="1"/>
</dbReference>
<proteinExistence type="predicted"/>
<gene>
    <name evidence="2" type="ORF">KHX13_00340</name>
</gene>
<dbReference type="EMBL" id="JAGZCZ010000001">
    <property type="protein sequence ID" value="MBS5518791.1"/>
    <property type="molecule type" value="Genomic_DNA"/>
</dbReference>
<dbReference type="Proteomes" id="UP000754226">
    <property type="component" value="Unassembled WGS sequence"/>
</dbReference>
<evidence type="ECO:0000313" key="3">
    <source>
        <dbReference type="Proteomes" id="UP000754226"/>
    </source>
</evidence>
<feature type="domain" description="Transposase IS204/IS1001/IS1096/IS1165 DDE" evidence="1">
    <location>
        <begin position="5"/>
        <end position="55"/>
    </location>
</feature>
<comment type="caution">
    <text evidence="2">The sequence shown here is derived from an EMBL/GenBank/DDBJ whole genome shotgun (WGS) entry which is preliminary data.</text>
</comment>
<reference evidence="2" key="1">
    <citation type="submission" date="2021-02" db="EMBL/GenBank/DDBJ databases">
        <title>Infant gut strain persistence is associated with maternal origin, phylogeny, and functional potential including surface adhesion and iron acquisition.</title>
        <authorList>
            <person name="Lou Y.C."/>
        </authorList>
    </citation>
    <scope>NUCLEOTIDE SEQUENCE</scope>
    <source>
        <strain evidence="2">L3_106_000M1_dasL3_106_000M1_concoct_15</strain>
    </source>
</reference>
<name>A0A943EEP2_9FIRM</name>
<dbReference type="InterPro" id="IPR002560">
    <property type="entry name" value="Transposase_DDE"/>
</dbReference>
<sequence length="72" mass="8411">MGIRFAKLKERRINGLANHAKCPINTGRLEEYNNKIKVAKRNAYGYKNDRYFFTLIRYLSLPTYDLASPKNA</sequence>
<evidence type="ECO:0000313" key="2">
    <source>
        <dbReference type="EMBL" id="MBS5518791.1"/>
    </source>
</evidence>
<accession>A0A943EEP2</accession>